<organism evidence="3 4">
    <name type="scientific">Izhakiella capsodis</name>
    <dbReference type="NCBI Taxonomy" id="1367852"/>
    <lineage>
        <taxon>Bacteria</taxon>
        <taxon>Pseudomonadati</taxon>
        <taxon>Pseudomonadota</taxon>
        <taxon>Gammaproteobacteria</taxon>
        <taxon>Enterobacterales</taxon>
        <taxon>Erwiniaceae</taxon>
        <taxon>Izhakiella</taxon>
    </lineage>
</organism>
<accession>A0A1I4ZEG0</accession>
<reference evidence="4" key="1">
    <citation type="submission" date="2016-10" db="EMBL/GenBank/DDBJ databases">
        <authorList>
            <person name="Varghese N."/>
            <person name="Submissions S."/>
        </authorList>
    </citation>
    <scope>NUCLEOTIDE SEQUENCE [LARGE SCALE GENOMIC DNA]</scope>
    <source>
        <strain evidence="4">N6PO6</strain>
    </source>
</reference>
<dbReference type="EMBL" id="FOVC01000008">
    <property type="protein sequence ID" value="SFN48664.1"/>
    <property type="molecule type" value="Genomic_DNA"/>
</dbReference>
<dbReference type="RefSeq" id="WP_092878584.1">
    <property type="nucleotide sequence ID" value="NZ_FOVC01000008.1"/>
</dbReference>
<dbReference type="InterPro" id="IPR024459">
    <property type="entry name" value="Acb1-like_N"/>
</dbReference>
<dbReference type="Pfam" id="PF06381">
    <property type="entry name" value="Phage_portal_3"/>
    <property type="match status" value="1"/>
</dbReference>
<dbReference type="STRING" id="1367852.SAMN05216516_108138"/>
<dbReference type="OrthoDB" id="2019396at2"/>
<gene>
    <name evidence="3" type="ORF">SAMN05216516_108138</name>
</gene>
<feature type="compositionally biased region" description="Basic residues" evidence="1">
    <location>
        <begin position="481"/>
        <end position="492"/>
    </location>
</feature>
<evidence type="ECO:0000313" key="4">
    <source>
        <dbReference type="Proteomes" id="UP000242222"/>
    </source>
</evidence>
<sequence>MARKKRPRQQSAAPTKTIDGYDNFVSRLGLQSGNLSGHGTYMPNFTSRNRVLLEFAYRSSWIVGAAVDTIADDMTRKGVTITSQMDHKAKARLTGRWEELSLWEGLSDTIKWSRLYGGAVGVLLIDGQDMSSPLRMETIGRDQFKGMLVLDRWMLNQTITEIITEPGPDLGKPKYYEVVAAQNGIPAWKIHHSRLIRMDGVGLPYQQAYTENGWGMSVVERLYDRIMAFDSASTGAAQLVNKAHLRTYSIENLRQILGFADEREAVLMKHIDMIRQFQSIEGMTLMDKNDVFQTHSYSFAGLSDILSQFGEQIAGATGIPLIRMLGQSPAGFSTGESDLANYYDNVGSLQERRQRRPVRRLFEVLHRSEFGTPLPDDFDFEFNPLWQMSDVDRSTVAKNTVDTLNAAIDSGLMPLHVGMAELRESSRVTGIGSNITDEDIENAKGAEPPGFTEESDDDAPDPETGANKLYHTATQDSASSGRHRKWPLRWFK</sequence>
<dbReference type="Proteomes" id="UP000242222">
    <property type="component" value="Unassembled WGS sequence"/>
</dbReference>
<protein>
    <recommendedName>
        <fullName evidence="2">Anti-CBASS protein Acb1-like N-terminal domain-containing protein</fullName>
    </recommendedName>
</protein>
<evidence type="ECO:0000259" key="2">
    <source>
        <dbReference type="Pfam" id="PF06381"/>
    </source>
</evidence>
<name>A0A1I4ZEG0_9GAMM</name>
<keyword evidence="4" id="KW-1185">Reference proteome</keyword>
<evidence type="ECO:0000313" key="3">
    <source>
        <dbReference type="EMBL" id="SFN48664.1"/>
    </source>
</evidence>
<feature type="region of interest" description="Disordered" evidence="1">
    <location>
        <begin position="431"/>
        <end position="492"/>
    </location>
</feature>
<dbReference type="NCBIfam" id="TIGR01555">
    <property type="entry name" value="phge_rel_HI1409"/>
    <property type="match status" value="1"/>
</dbReference>
<evidence type="ECO:0000256" key="1">
    <source>
        <dbReference type="SAM" id="MobiDB-lite"/>
    </source>
</evidence>
<dbReference type="InterPro" id="IPR006445">
    <property type="entry name" value="Phage-assoc_HI1409"/>
</dbReference>
<feature type="domain" description="Anti-CBASS protein Acb1-like N-terminal" evidence="2">
    <location>
        <begin position="56"/>
        <end position="404"/>
    </location>
</feature>
<proteinExistence type="predicted"/>
<dbReference type="AlphaFoldDB" id="A0A1I4ZEG0"/>